<proteinExistence type="predicted"/>
<organism evidence="1 2">
    <name type="scientific">Candidatus Nitrosotenuis cloacae</name>
    <dbReference type="NCBI Taxonomy" id="1603555"/>
    <lineage>
        <taxon>Archaea</taxon>
        <taxon>Nitrososphaerota</taxon>
        <taxon>Candidatus Nitrosotenuis</taxon>
    </lineage>
</organism>
<dbReference type="EMBL" id="CP011097">
    <property type="protein sequence ID" value="AJZ76609.1"/>
    <property type="molecule type" value="Genomic_DNA"/>
</dbReference>
<dbReference type="Gene3D" id="2.40.10.230">
    <property type="entry name" value="Probable tRNA pseudouridine synthase domain"/>
    <property type="match status" value="1"/>
</dbReference>
<evidence type="ECO:0008006" key="3">
    <source>
        <dbReference type="Google" id="ProtNLM"/>
    </source>
</evidence>
<dbReference type="KEGG" id="tah:SU86_003510"/>
<protein>
    <recommendedName>
        <fullName evidence="3">H/ACA RNA-protein complex protein Gar1</fullName>
    </recommendedName>
</protein>
<dbReference type="Proteomes" id="UP000266745">
    <property type="component" value="Chromosome"/>
</dbReference>
<evidence type="ECO:0000313" key="2">
    <source>
        <dbReference type="Proteomes" id="UP000266745"/>
    </source>
</evidence>
<accession>A0A3G1B428</accession>
<dbReference type="AlphaFoldDB" id="A0A3G1B428"/>
<dbReference type="InterPro" id="IPR038664">
    <property type="entry name" value="Gar1/Naf1_Cbf5-bd_sf"/>
</dbReference>
<dbReference type="InterPro" id="IPR009000">
    <property type="entry name" value="Transl_B-barrel_sf"/>
</dbReference>
<gene>
    <name evidence="1" type="ORF">SU86_003510</name>
</gene>
<name>A0A3G1B428_9ARCH</name>
<evidence type="ECO:0000313" key="1">
    <source>
        <dbReference type="EMBL" id="AJZ76609.1"/>
    </source>
</evidence>
<dbReference type="SUPFAM" id="SSF50447">
    <property type="entry name" value="Translation proteins"/>
    <property type="match status" value="1"/>
</dbReference>
<dbReference type="STRING" id="1603555.SU86_003510"/>
<reference evidence="1 2" key="1">
    <citation type="journal article" date="2016" name="Sci. Rep.">
        <title>A novel ammonia-oxidizing archaeon from wastewater treatment plant: Its enrichment, physiological and genomic characteristics.</title>
        <authorList>
            <person name="Li Y."/>
            <person name="Ding K."/>
            <person name="Wen X."/>
            <person name="Zhang B."/>
            <person name="Shen B."/>
            <person name="Yang Y."/>
        </authorList>
    </citation>
    <scope>NUCLEOTIDE SEQUENCE [LARGE SCALE GENOMIC DNA]</scope>
    <source>
        <strain evidence="1 2">SAT1</strain>
    </source>
</reference>
<keyword evidence="2" id="KW-1185">Reference proteome</keyword>
<sequence length="81" mass="9293">MHLANSGRVIIRLRRPLEEGDYICDDSGRRIGRVTELIGPVAAPFASAISLTNNIKKYVGSNVYFLEEPVMKRNKSRRYRR</sequence>